<comment type="caution">
    <text evidence="1">The sequence shown here is derived from an EMBL/GenBank/DDBJ whole genome shotgun (WGS) entry which is preliminary data.</text>
</comment>
<organism evidence="1 2">
    <name type="scientific">PS1 clade bacterium</name>
    <dbReference type="NCBI Taxonomy" id="2175152"/>
    <lineage>
        <taxon>Bacteria</taxon>
        <taxon>Pseudomonadati</taxon>
        <taxon>Pseudomonadota</taxon>
        <taxon>Alphaproteobacteria</taxon>
        <taxon>PS1 clade</taxon>
    </lineage>
</organism>
<accession>A0A368DLW7</accession>
<gene>
    <name evidence="1" type="ORF">DBW71_04810</name>
</gene>
<dbReference type="Proteomes" id="UP000253570">
    <property type="component" value="Unassembled WGS sequence"/>
</dbReference>
<protein>
    <submittedName>
        <fullName evidence="1">Uncharacterized protein</fullName>
    </submittedName>
</protein>
<dbReference type="PROSITE" id="PS51257">
    <property type="entry name" value="PROKAR_LIPOPROTEIN"/>
    <property type="match status" value="1"/>
</dbReference>
<dbReference type="AlphaFoldDB" id="A0A368DLW7"/>
<evidence type="ECO:0000313" key="2">
    <source>
        <dbReference type="Proteomes" id="UP000253570"/>
    </source>
</evidence>
<name>A0A368DLW7_9PROT</name>
<reference evidence="1 2" key="1">
    <citation type="journal article" date="2018" name="Microbiome">
        <title>Fine metagenomic profile of the Mediterranean stratified and mixed water columns revealed by assembly and recruitment.</title>
        <authorList>
            <person name="Haro-Moreno J.M."/>
            <person name="Lopez-Perez M."/>
            <person name="De La Torre J.R."/>
            <person name="Picazo A."/>
            <person name="Camacho A."/>
            <person name="Rodriguez-Valera F."/>
        </authorList>
    </citation>
    <scope>NUCLEOTIDE SEQUENCE [LARGE SCALE GENOMIC DNA]</scope>
    <source>
        <strain evidence="1">MED-G57</strain>
    </source>
</reference>
<dbReference type="EMBL" id="QOQD01000011">
    <property type="protein sequence ID" value="RCL72839.1"/>
    <property type="molecule type" value="Genomic_DNA"/>
</dbReference>
<sequence>MKNFFLIFYFLIPFFLVSCTGQYSPMNTKYPTINEYLVSMNIETKDESDVVVCSGYNCNYITQIYFSESDLFSIKKIFKEVNGRTSYEERQMIAAAIATMEVITGDIVGTKNDKGGVLENHHIGNPEKQDCVDESATSTSYLLFLQKNELIFLHDVVVPQARGALIDGRWPHFSAVIREKLSGQQYVVDSWYRDNGLPPVIIELKKWIYDWRSSSKVNNEQLS</sequence>
<evidence type="ECO:0000313" key="1">
    <source>
        <dbReference type="EMBL" id="RCL72839.1"/>
    </source>
</evidence>
<proteinExistence type="predicted"/>